<dbReference type="Pfam" id="PF20256">
    <property type="entry name" value="MoCoBD_2"/>
    <property type="match status" value="1"/>
</dbReference>
<evidence type="ECO:0000256" key="3">
    <source>
        <dbReference type="SAM" id="MobiDB-lite"/>
    </source>
</evidence>
<keyword evidence="6" id="KW-1185">Reference proteome</keyword>
<dbReference type="Pfam" id="PF01315">
    <property type="entry name" value="Ald_Xan_dh_C"/>
    <property type="match status" value="1"/>
</dbReference>
<name>A0A3N6P0A2_9EURY</name>
<dbReference type="Pfam" id="PF02738">
    <property type="entry name" value="MoCoBD_1"/>
    <property type="match status" value="1"/>
</dbReference>
<sequence length="875" mass="97914">MSQAEESKAERIKEVEDQISNQPTPQNYVGSEVRRKEDEKILKDHREYVQDRNPPNAVHAAYVRSPHPHAEIKDIDTSAAEEHDECKLVMTVDDYRDAGYAPMLCGIQEWAEWPLADGKVTYVGQCVAMVVATDRYVAEDIADLVEVDYERLDPLVDVMEARDSDNVLYPELGPNAPSNVAFDETFELGEPDRVFEEADHVIEKEFDWESRASGVPLETPSALGTCNMNPEDGEEKFHVWSNQQLHTWADVAIYAALDQPREEVRVEVPLTAGGSYGTKHATVYRHAVLTAVASEMVGGNPVKYVEDRIEDLQGGDSASTDRHYKAKIAFTDDGEILANDFWLADNFGAFPRFICTNQVLKPLAIVNGPYDVEHARYEYEIVCTNKMPQTSYRGFGTPAHSWVWEMLMDEAADVLDMDPTEIRLKNFIDEEDMPYKTPSANVYGEGDYSKTVQKVWDLVEDEKDGGLLDPDRIEELREEGIYRGSGSALVLEPGLGCYDYHTRQFVPRDELATYYTPENRDFSDVVTMAEPLEAYIRTDGKVVVKISSDDQGQGHQTIASQMLADELGITPDDVVVPQQDNLDVASDVGSASSRMATVMSSAAIGLGEKLRGQLEELAADHWGVDVEQAEFDEGGVKLLSAEGVDPVDKRHAERLEQEFLTLTELVHIDKMMETGDSHFKPQAELKTYVYYEYPDVAYENKEYFEEAMIRKRPTYPSISFAANVPIVDVDVETGEIEIQKIYSVRDSGRIINPMIVEGQHHGGIMQGVGAALQEEFGYTEDGQPQSTTFFDMMLPSIENVPELEIEKQETWSVFSKSGAKGVGETGIMDIPASLAHSVNDALKPIDVTVEEMPMTPNRVRSWVRNSEDAPEPADD</sequence>
<feature type="compositionally biased region" description="Basic and acidic residues" evidence="3">
    <location>
        <begin position="1"/>
        <end position="16"/>
    </location>
</feature>
<dbReference type="SMART" id="SM01008">
    <property type="entry name" value="Ald_Xan_dh_C"/>
    <property type="match status" value="1"/>
</dbReference>
<dbReference type="Gene3D" id="3.90.1170.50">
    <property type="entry name" value="Aldehyde oxidase/xanthine dehydrogenase, a/b hammerhead"/>
    <property type="match status" value="1"/>
</dbReference>
<organism evidence="5 6">
    <name type="scientific">Natrarchaeobius halalkaliphilus</name>
    <dbReference type="NCBI Taxonomy" id="1679091"/>
    <lineage>
        <taxon>Archaea</taxon>
        <taxon>Methanobacteriati</taxon>
        <taxon>Methanobacteriota</taxon>
        <taxon>Stenosarchaea group</taxon>
        <taxon>Halobacteria</taxon>
        <taxon>Halobacteriales</taxon>
        <taxon>Natrialbaceae</taxon>
        <taxon>Natrarchaeobius</taxon>
    </lineage>
</organism>
<keyword evidence="2" id="KW-0560">Oxidoreductase</keyword>
<evidence type="ECO:0000256" key="2">
    <source>
        <dbReference type="ARBA" id="ARBA00023002"/>
    </source>
</evidence>
<dbReference type="RefSeq" id="WP_124179040.1">
    <property type="nucleotide sequence ID" value="NZ_REFY01000005.1"/>
</dbReference>
<dbReference type="InterPro" id="IPR000674">
    <property type="entry name" value="Ald_Oxase/Xan_DH_a/b"/>
</dbReference>
<dbReference type="InterPro" id="IPR036856">
    <property type="entry name" value="Ald_Oxase/Xan_DH_a/b_sf"/>
</dbReference>
<dbReference type="InterPro" id="IPR016208">
    <property type="entry name" value="Ald_Oxase/xanthine_DH-like"/>
</dbReference>
<dbReference type="SUPFAM" id="SSF54665">
    <property type="entry name" value="CO dehydrogenase molybdoprotein N-domain-like"/>
    <property type="match status" value="1"/>
</dbReference>
<dbReference type="InterPro" id="IPR046867">
    <property type="entry name" value="AldOxase/xan_DH_MoCoBD2"/>
</dbReference>
<dbReference type="Proteomes" id="UP000273828">
    <property type="component" value="Unassembled WGS sequence"/>
</dbReference>
<proteinExistence type="predicted"/>
<reference evidence="5 6" key="1">
    <citation type="submission" date="2018-10" db="EMBL/GenBank/DDBJ databases">
        <title>Natrarchaeobius chitinivorans gen. nov., sp. nov., and Natrarchaeobius haloalkaliphilus sp. nov., alkaliphilic, chitin-utilizing haloarchaea from hypersaline alkaline lakes.</title>
        <authorList>
            <person name="Sorokin D.Y."/>
            <person name="Elcheninov A.G."/>
            <person name="Kostrikina N.A."/>
            <person name="Bale N.J."/>
            <person name="Sinninghe Damste J.S."/>
            <person name="Khijniak T.V."/>
            <person name="Kublanov I.V."/>
            <person name="Toshchakov S.V."/>
        </authorList>
    </citation>
    <scope>NUCLEOTIDE SEQUENCE [LARGE SCALE GENOMIC DNA]</scope>
    <source>
        <strain evidence="5 6">AArcht-Sl</strain>
    </source>
</reference>
<protein>
    <submittedName>
        <fullName evidence="5">Xanthine dehydrogenase family protein molybdopterin-binding subunit</fullName>
    </submittedName>
</protein>
<dbReference type="EMBL" id="REFY01000005">
    <property type="protein sequence ID" value="RQG87838.1"/>
    <property type="molecule type" value="Genomic_DNA"/>
</dbReference>
<accession>A0A3N6P0A2</accession>
<feature type="region of interest" description="Disordered" evidence="3">
    <location>
        <begin position="1"/>
        <end position="37"/>
    </location>
</feature>
<dbReference type="OrthoDB" id="57164at2157"/>
<feature type="compositionally biased region" description="Polar residues" evidence="3">
    <location>
        <begin position="18"/>
        <end position="29"/>
    </location>
</feature>
<dbReference type="PANTHER" id="PTHR11908:SF132">
    <property type="entry name" value="ALDEHYDE OXIDASE 1-RELATED"/>
    <property type="match status" value="1"/>
</dbReference>
<dbReference type="GO" id="GO:0005506">
    <property type="term" value="F:iron ion binding"/>
    <property type="evidence" value="ECO:0007669"/>
    <property type="project" value="InterPro"/>
</dbReference>
<feature type="domain" description="Aldehyde oxidase/xanthine dehydrogenase a/b hammerhead" evidence="4">
    <location>
        <begin position="48"/>
        <end position="153"/>
    </location>
</feature>
<dbReference type="Gene3D" id="3.30.365.10">
    <property type="entry name" value="Aldehyde oxidase/xanthine dehydrogenase, molybdopterin binding domain"/>
    <property type="match status" value="4"/>
</dbReference>
<evidence type="ECO:0000259" key="4">
    <source>
        <dbReference type="SMART" id="SM01008"/>
    </source>
</evidence>
<evidence type="ECO:0000256" key="1">
    <source>
        <dbReference type="ARBA" id="ARBA00022505"/>
    </source>
</evidence>
<evidence type="ECO:0000313" key="6">
    <source>
        <dbReference type="Proteomes" id="UP000273828"/>
    </source>
</evidence>
<gene>
    <name evidence="5" type="ORF">EA462_13300</name>
</gene>
<dbReference type="PANTHER" id="PTHR11908">
    <property type="entry name" value="XANTHINE DEHYDROGENASE"/>
    <property type="match status" value="1"/>
</dbReference>
<keyword evidence="1" id="KW-0500">Molybdenum</keyword>
<evidence type="ECO:0000313" key="5">
    <source>
        <dbReference type="EMBL" id="RQG87838.1"/>
    </source>
</evidence>
<comment type="caution">
    <text evidence="5">The sequence shown here is derived from an EMBL/GenBank/DDBJ whole genome shotgun (WGS) entry which is preliminary data.</text>
</comment>
<dbReference type="InterPro" id="IPR037165">
    <property type="entry name" value="AldOxase/xan_DH_Mopterin-bd_sf"/>
</dbReference>
<dbReference type="AlphaFoldDB" id="A0A3N6P0A2"/>
<dbReference type="GO" id="GO:0016491">
    <property type="term" value="F:oxidoreductase activity"/>
    <property type="evidence" value="ECO:0007669"/>
    <property type="project" value="UniProtKB-KW"/>
</dbReference>
<dbReference type="SUPFAM" id="SSF56003">
    <property type="entry name" value="Molybdenum cofactor-binding domain"/>
    <property type="match status" value="1"/>
</dbReference>
<dbReference type="InterPro" id="IPR008274">
    <property type="entry name" value="AldOxase/xan_DH_MoCoBD1"/>
</dbReference>